<dbReference type="NCBIfam" id="TIGR01767">
    <property type="entry name" value="MTRK"/>
    <property type="match status" value="1"/>
</dbReference>
<evidence type="ECO:0000256" key="1">
    <source>
        <dbReference type="ARBA" id="ARBA00010165"/>
    </source>
</evidence>
<dbReference type="GO" id="GO:0046522">
    <property type="term" value="F:S-methyl-5-thioribose kinase activity"/>
    <property type="evidence" value="ECO:0007669"/>
    <property type="project" value="UniProtKB-EC"/>
</dbReference>
<evidence type="ECO:0000256" key="4">
    <source>
        <dbReference type="ARBA" id="ARBA00022679"/>
    </source>
</evidence>
<feature type="domain" description="Aminoglycoside phosphotransferase" evidence="8">
    <location>
        <begin position="35"/>
        <end position="273"/>
    </location>
</feature>
<accession>A0A511BNV7</accession>
<evidence type="ECO:0000259" key="8">
    <source>
        <dbReference type="Pfam" id="PF01636"/>
    </source>
</evidence>
<dbReference type="OrthoDB" id="9777791at2"/>
<dbReference type="PANTHER" id="PTHR34273:SF2">
    <property type="entry name" value="METHYLTHIORIBOSE KINASE"/>
    <property type="match status" value="1"/>
</dbReference>
<dbReference type="SUPFAM" id="SSF56112">
    <property type="entry name" value="Protein kinase-like (PK-like)"/>
    <property type="match status" value="1"/>
</dbReference>
<evidence type="ECO:0000256" key="3">
    <source>
        <dbReference type="ARBA" id="ARBA00012128"/>
    </source>
</evidence>
<comment type="caution">
    <text evidence="9">The sequence shown here is derived from an EMBL/GenBank/DDBJ whole genome shotgun (WGS) entry which is preliminary data.</text>
</comment>
<dbReference type="PIRSF" id="PIRSF031134">
    <property type="entry name" value="MTRK"/>
    <property type="match status" value="1"/>
</dbReference>
<dbReference type="GO" id="GO:0009086">
    <property type="term" value="P:methionine biosynthetic process"/>
    <property type="evidence" value="ECO:0007669"/>
    <property type="project" value="InterPro"/>
</dbReference>
<dbReference type="GO" id="GO:0005524">
    <property type="term" value="F:ATP binding"/>
    <property type="evidence" value="ECO:0007669"/>
    <property type="project" value="UniProtKB-KW"/>
</dbReference>
<dbReference type="InterPro" id="IPR009212">
    <property type="entry name" value="Methylthioribose_kinase"/>
</dbReference>
<protein>
    <recommendedName>
        <fullName evidence="3">S-methyl-5-thioribose kinase</fullName>
        <ecNumber evidence="3">2.7.1.100</ecNumber>
    </recommendedName>
</protein>
<keyword evidence="5" id="KW-0547">Nucleotide-binding</keyword>
<reference evidence="9 10" key="1">
    <citation type="submission" date="2019-07" db="EMBL/GenBank/DDBJ databases">
        <title>Whole genome shotgun sequence of Swaminathania salitolerans NBRC 104436.</title>
        <authorList>
            <person name="Hosoyama A."/>
            <person name="Uohara A."/>
            <person name="Ohji S."/>
            <person name="Ichikawa N."/>
        </authorList>
    </citation>
    <scope>NUCLEOTIDE SEQUENCE [LARGE SCALE GENOMIC DNA]</scope>
    <source>
        <strain evidence="9 10">NBRC 104436</strain>
    </source>
</reference>
<name>A0A511BNV7_9PROT</name>
<dbReference type="RefSeq" id="WP_147093031.1">
    <property type="nucleotide sequence ID" value="NZ_BJVC01000002.1"/>
</dbReference>
<proteinExistence type="inferred from homology"/>
<dbReference type="AlphaFoldDB" id="A0A511BNV7"/>
<dbReference type="EMBL" id="BJVC01000002">
    <property type="protein sequence ID" value="GEL02019.1"/>
    <property type="molecule type" value="Genomic_DNA"/>
</dbReference>
<gene>
    <name evidence="9" type="primary">mtnK</name>
    <name evidence="9" type="ORF">SSA02_11820</name>
</gene>
<dbReference type="EC" id="2.7.1.100" evidence="3"/>
<evidence type="ECO:0000313" key="9">
    <source>
        <dbReference type="EMBL" id="GEL02019.1"/>
    </source>
</evidence>
<comment type="similarity">
    <text evidence="1">Belongs to the methylthioribose kinase family.</text>
</comment>
<keyword evidence="4" id="KW-0808">Transferase</keyword>
<evidence type="ECO:0000256" key="2">
    <source>
        <dbReference type="ARBA" id="ARBA00011738"/>
    </source>
</evidence>
<sequence length="397" mass="43610">MSTYRPLDATALTAHLATLPALSARLGGSPESWTAREVSDGNLNTVFIVSGPAGSLCCKQSLPYVRVDPGWAMPLERTLFEARWMQTLGAAVGHQIPALLHLDEGLFLIVMEDLSTHKVLRTALIEGDAPAGFSARIGEFVGHAGFATSWRARPFEDLFALREVFARNLSLTRITVDLVMTDPYRQGCARNRWLSPALDSDVAEIQSDSVLHAGVTRLQERFLGTTQALLHGDLHTGSVMVHNEDVRVIDGEFAIFGPLGFDLGMFIANLVMNGYALPDRESWMQDEISLLWSGFCNAYRQSWDGNTGCGDVGSLATPEETTHDQDRFFREVMRDCAGFAGLELIRRTMGFAQAADFAAAPDTAWEAEARRRALHTGRRLIVKSALIEDIEALLDAL</sequence>
<evidence type="ECO:0000313" key="10">
    <source>
        <dbReference type="Proteomes" id="UP000321405"/>
    </source>
</evidence>
<dbReference type="Gene3D" id="3.90.1200.10">
    <property type="match status" value="1"/>
</dbReference>
<keyword evidence="6 9" id="KW-0418">Kinase</keyword>
<dbReference type="InterPro" id="IPR011009">
    <property type="entry name" value="Kinase-like_dom_sf"/>
</dbReference>
<dbReference type="Proteomes" id="UP000321405">
    <property type="component" value="Unassembled WGS sequence"/>
</dbReference>
<comment type="subunit">
    <text evidence="2">Homodimer.</text>
</comment>
<dbReference type="Pfam" id="PF01636">
    <property type="entry name" value="APH"/>
    <property type="match status" value="1"/>
</dbReference>
<evidence type="ECO:0000256" key="7">
    <source>
        <dbReference type="ARBA" id="ARBA00022840"/>
    </source>
</evidence>
<dbReference type="Gene3D" id="3.30.200.20">
    <property type="entry name" value="Phosphorylase Kinase, domain 1"/>
    <property type="match status" value="1"/>
</dbReference>
<keyword evidence="10" id="KW-1185">Reference proteome</keyword>
<evidence type="ECO:0000256" key="6">
    <source>
        <dbReference type="ARBA" id="ARBA00022777"/>
    </source>
</evidence>
<dbReference type="InterPro" id="IPR002575">
    <property type="entry name" value="Aminoglycoside_PTrfase"/>
</dbReference>
<evidence type="ECO:0000256" key="5">
    <source>
        <dbReference type="ARBA" id="ARBA00022741"/>
    </source>
</evidence>
<keyword evidence="7" id="KW-0067">ATP-binding</keyword>
<organism evidence="9 10">
    <name type="scientific">Swaminathania salitolerans</name>
    <dbReference type="NCBI Taxonomy" id="182838"/>
    <lineage>
        <taxon>Bacteria</taxon>
        <taxon>Pseudomonadati</taxon>
        <taxon>Pseudomonadota</taxon>
        <taxon>Alphaproteobacteria</taxon>
        <taxon>Acetobacterales</taxon>
        <taxon>Acetobacteraceae</taxon>
        <taxon>Swaminathania</taxon>
    </lineage>
</organism>
<dbReference type="PANTHER" id="PTHR34273">
    <property type="entry name" value="METHYLTHIORIBOSE KINASE"/>
    <property type="match status" value="1"/>
</dbReference>